<evidence type="ECO:0000256" key="1">
    <source>
        <dbReference type="ARBA" id="ARBA00023015"/>
    </source>
</evidence>
<organism evidence="5 6">
    <name type="scientific">Actinomadura alba</name>
    <dbReference type="NCBI Taxonomy" id="406431"/>
    <lineage>
        <taxon>Bacteria</taxon>
        <taxon>Bacillati</taxon>
        <taxon>Actinomycetota</taxon>
        <taxon>Actinomycetes</taxon>
        <taxon>Streptosporangiales</taxon>
        <taxon>Thermomonosporaceae</taxon>
        <taxon>Actinomadura</taxon>
    </lineage>
</organism>
<accession>A0ABR7M2C2</accession>
<dbReference type="RefSeq" id="WP_187248205.1">
    <property type="nucleotide sequence ID" value="NZ_BAAAOK010000005.1"/>
</dbReference>
<feature type="domain" description="HTH asnC-type" evidence="4">
    <location>
        <begin position="1"/>
        <end position="62"/>
    </location>
</feature>
<dbReference type="PANTHER" id="PTHR30154">
    <property type="entry name" value="LEUCINE-RESPONSIVE REGULATORY PROTEIN"/>
    <property type="match status" value="1"/>
</dbReference>
<dbReference type="Proteomes" id="UP000805614">
    <property type="component" value="Unassembled WGS sequence"/>
</dbReference>
<evidence type="ECO:0000313" key="5">
    <source>
        <dbReference type="EMBL" id="MBC6471165.1"/>
    </source>
</evidence>
<evidence type="ECO:0000313" key="6">
    <source>
        <dbReference type="Proteomes" id="UP000805614"/>
    </source>
</evidence>
<dbReference type="InterPro" id="IPR000485">
    <property type="entry name" value="AsnC-type_HTH_dom"/>
</dbReference>
<keyword evidence="6" id="KW-1185">Reference proteome</keyword>
<dbReference type="SMART" id="SM00344">
    <property type="entry name" value="HTH_ASNC"/>
    <property type="match status" value="1"/>
</dbReference>
<gene>
    <name evidence="5" type="ORF">HKK74_37615</name>
</gene>
<dbReference type="CDD" id="cd00090">
    <property type="entry name" value="HTH_ARSR"/>
    <property type="match status" value="1"/>
</dbReference>
<dbReference type="EMBL" id="JABVEC010000059">
    <property type="protein sequence ID" value="MBC6471165.1"/>
    <property type="molecule type" value="Genomic_DNA"/>
</dbReference>
<keyword evidence="3" id="KW-0804">Transcription</keyword>
<dbReference type="InterPro" id="IPR011991">
    <property type="entry name" value="ArsR-like_HTH"/>
</dbReference>
<dbReference type="InterPro" id="IPR036390">
    <property type="entry name" value="WH_DNA-bd_sf"/>
</dbReference>
<dbReference type="PROSITE" id="PS50956">
    <property type="entry name" value="HTH_ASNC_2"/>
    <property type="match status" value="1"/>
</dbReference>
<keyword evidence="1" id="KW-0805">Transcription regulation</keyword>
<dbReference type="Pfam" id="PF01037">
    <property type="entry name" value="AsnC_trans_reg"/>
    <property type="match status" value="1"/>
</dbReference>
<dbReference type="Gene3D" id="3.30.70.920">
    <property type="match status" value="1"/>
</dbReference>
<dbReference type="PANTHER" id="PTHR30154:SF53">
    <property type="entry name" value="HTH-TYPE TRANSCRIPTIONAL REGULATOR LRPC"/>
    <property type="match status" value="1"/>
</dbReference>
<dbReference type="InterPro" id="IPR036388">
    <property type="entry name" value="WH-like_DNA-bd_sf"/>
</dbReference>
<evidence type="ECO:0000256" key="2">
    <source>
        <dbReference type="ARBA" id="ARBA00023125"/>
    </source>
</evidence>
<dbReference type="InterPro" id="IPR011008">
    <property type="entry name" value="Dimeric_a/b-barrel"/>
</dbReference>
<dbReference type="SUPFAM" id="SSF54909">
    <property type="entry name" value="Dimeric alpha+beta barrel"/>
    <property type="match status" value="1"/>
</dbReference>
<evidence type="ECO:0000259" key="4">
    <source>
        <dbReference type="PROSITE" id="PS50956"/>
    </source>
</evidence>
<proteinExistence type="predicted"/>
<protein>
    <submittedName>
        <fullName evidence="5">Lrp/AsnC family transcriptional regulator</fullName>
    </submittedName>
</protein>
<reference evidence="5 6" key="1">
    <citation type="submission" date="2020-06" db="EMBL/GenBank/DDBJ databases">
        <title>Actinomadura xiongansis sp. nov., isolated from soil of Baiyangdian.</title>
        <authorList>
            <person name="Zhang X."/>
        </authorList>
    </citation>
    <scope>NUCLEOTIDE SEQUENCE [LARGE SCALE GENOMIC DNA]</scope>
    <source>
        <strain evidence="5 6">HBUM206468</strain>
    </source>
</reference>
<dbReference type="InterPro" id="IPR019888">
    <property type="entry name" value="Tscrpt_reg_AsnC-like"/>
</dbReference>
<evidence type="ECO:0000256" key="3">
    <source>
        <dbReference type="ARBA" id="ARBA00023163"/>
    </source>
</evidence>
<dbReference type="InterPro" id="IPR019887">
    <property type="entry name" value="Tscrpt_reg_AsnC/Lrp_C"/>
</dbReference>
<dbReference type="Pfam" id="PF13404">
    <property type="entry name" value="HTH_AsnC-type"/>
    <property type="match status" value="1"/>
</dbReference>
<comment type="caution">
    <text evidence="5">The sequence shown here is derived from an EMBL/GenBank/DDBJ whole genome shotgun (WGS) entry which is preliminary data.</text>
</comment>
<dbReference type="Gene3D" id="1.10.10.10">
    <property type="entry name" value="Winged helix-like DNA-binding domain superfamily/Winged helix DNA-binding domain"/>
    <property type="match status" value="1"/>
</dbReference>
<sequence>MDAVDRRLLEELQSDARLSFNELSRRVKLSSPAVAERVRRLEADGVIIGYHAHVDLAKIGRPVTALVQVQCYGPNCILRDPGVVNWPQVLQLHRVTGAACCVLLVAVPTMPQFELLIDRLADYGQPSSMLVLSSPVEWRPAVTAEG</sequence>
<name>A0ABR7M2C2_9ACTN</name>
<keyword evidence="2" id="KW-0238">DNA-binding</keyword>
<dbReference type="SUPFAM" id="SSF46785">
    <property type="entry name" value="Winged helix' DNA-binding domain"/>
    <property type="match status" value="1"/>
</dbReference>
<dbReference type="PRINTS" id="PR00033">
    <property type="entry name" value="HTHASNC"/>
</dbReference>